<feature type="active site" description="Proton donor/acceptor" evidence="8">
    <location>
        <position position="137"/>
    </location>
</feature>
<evidence type="ECO:0000256" key="9">
    <source>
        <dbReference type="SAM" id="MobiDB-lite"/>
    </source>
</evidence>
<comment type="function">
    <text evidence="8">Phosphodiesterase responsible for the U6 snRNA 3' end processing. Acts as an exoribonuclease (RNase) responsible for trimming the poly(U) tract of the last nucleotides in the pre-U6 snRNA molecule, leading to the formation of mature U6 snRNA.</text>
</comment>
<dbReference type="EC" id="3.1.4.-" evidence="8"/>
<name>A0A556V0M5_BAGYA</name>
<feature type="region of interest" description="Disordered" evidence="9">
    <location>
        <begin position="1"/>
        <end position="56"/>
    </location>
</feature>
<comment type="catalytic activity">
    <reaction evidence="5">
        <text>a 3'-end uridylyl-uridine-RNA = a 3'-end 2',3'-cyclophospho-uridine-RNA + uridine</text>
        <dbReference type="Rhea" id="RHEA:46052"/>
        <dbReference type="Rhea" id="RHEA-COMP:17384"/>
        <dbReference type="Rhea" id="RHEA-COMP:17385"/>
        <dbReference type="ChEBI" id="CHEBI:16704"/>
        <dbReference type="ChEBI" id="CHEBI:85643"/>
        <dbReference type="ChEBI" id="CHEBI:85644"/>
    </reaction>
    <physiologicalReaction direction="left-to-right" evidence="5">
        <dbReference type="Rhea" id="RHEA:46053"/>
    </physiologicalReaction>
</comment>
<evidence type="ECO:0000256" key="2">
    <source>
        <dbReference type="ARBA" id="ARBA00022801"/>
    </source>
</evidence>
<dbReference type="PANTHER" id="PTHR13522:SF3">
    <property type="entry name" value="U6 SNRNA PHOSPHODIESTERASE 1"/>
    <property type="match status" value="1"/>
</dbReference>
<comment type="similarity">
    <text evidence="8">Belongs to the 2H phosphoesterase superfamily. USB1 family.</text>
</comment>
<comment type="catalytic activity">
    <reaction evidence="6">
        <text>a 3'-end uridylyl-adenosine-RNA = a 3'-end 2',3'-cyclophospho-uridine-RNA + adenosine</text>
        <dbReference type="Rhea" id="RHEA:67896"/>
        <dbReference type="Rhea" id="RHEA-COMP:17385"/>
        <dbReference type="Rhea" id="RHEA-COMP:17386"/>
        <dbReference type="ChEBI" id="CHEBI:16335"/>
        <dbReference type="ChEBI" id="CHEBI:85644"/>
        <dbReference type="ChEBI" id="CHEBI:176518"/>
    </reaction>
    <physiologicalReaction direction="left-to-right" evidence="6">
        <dbReference type="Rhea" id="RHEA:67897"/>
    </physiologicalReaction>
</comment>
<evidence type="ECO:0000256" key="5">
    <source>
        <dbReference type="ARBA" id="ARBA00029300"/>
    </source>
</evidence>
<feature type="compositionally biased region" description="Basic and acidic residues" evidence="9">
    <location>
        <begin position="28"/>
        <end position="37"/>
    </location>
</feature>
<comment type="function">
    <text evidence="7">3'-5' RNA exonuclease that trims the 3' end of oligo(U) and oligo(A) tracts of the pre-U6 small nuclear RNA (snRNA) molecule, leading to the formation of a mature U6 snRNA 3' end-terminated with a 2',3'-cyclic phosphate. Participates in the U6 snRNA 3' end processing that prevents U6 snRNA degradation. In addition also removes uridines from the 3' end of U6atac snRNA and possibly the vault RNA VTRNA1-1.</text>
</comment>
<protein>
    <recommendedName>
        <fullName evidence="8">U6 snRNA phosphodiesterase</fullName>
        <ecNumber evidence="8">3.1.4.-</ecNumber>
    </recommendedName>
</protein>
<dbReference type="PANTHER" id="PTHR13522">
    <property type="entry name" value="U6 SNRNA PHOSPHODIESTERASE 1"/>
    <property type="match status" value="1"/>
</dbReference>
<evidence type="ECO:0000256" key="4">
    <source>
        <dbReference type="ARBA" id="ARBA00023242"/>
    </source>
</evidence>
<dbReference type="Gene3D" id="3.90.1140.10">
    <property type="entry name" value="Cyclic phosphodiesterase"/>
    <property type="match status" value="1"/>
</dbReference>
<evidence type="ECO:0000256" key="7">
    <source>
        <dbReference type="ARBA" id="ARBA00046102"/>
    </source>
</evidence>
<dbReference type="OrthoDB" id="49151at2759"/>
<evidence type="ECO:0000256" key="3">
    <source>
        <dbReference type="ARBA" id="ARBA00023239"/>
    </source>
</evidence>
<dbReference type="GO" id="GO:0016829">
    <property type="term" value="F:lyase activity"/>
    <property type="evidence" value="ECO:0007669"/>
    <property type="project" value="UniProtKB-KW"/>
</dbReference>
<evidence type="ECO:0000256" key="8">
    <source>
        <dbReference type="HAMAP-Rule" id="MF_03040"/>
    </source>
</evidence>
<dbReference type="GO" id="GO:1990838">
    <property type="term" value="F:poly(U)-specific exoribonuclease activity, producing 3' uridine cyclic phosphate ends"/>
    <property type="evidence" value="ECO:0007669"/>
    <property type="project" value="UniProtKB-UniRule"/>
</dbReference>
<evidence type="ECO:0000313" key="11">
    <source>
        <dbReference type="Proteomes" id="UP000319801"/>
    </source>
</evidence>
<feature type="active site" description="Proton donor/acceptor" evidence="8">
    <location>
        <position position="225"/>
    </location>
</feature>
<proteinExistence type="inferred from homology"/>
<dbReference type="Pfam" id="PF09749">
    <property type="entry name" value="HVSL"/>
    <property type="match status" value="1"/>
</dbReference>
<comment type="caution">
    <text evidence="10">The sequence shown here is derived from an EMBL/GenBank/DDBJ whole genome shotgun (WGS) entry which is preliminary data.</text>
</comment>
<dbReference type="EMBL" id="VCAZ01000089">
    <property type="protein sequence ID" value="TSQ92627.1"/>
    <property type="molecule type" value="Genomic_DNA"/>
</dbReference>
<organism evidence="10 11">
    <name type="scientific">Bagarius yarrelli</name>
    <name type="common">Goonch</name>
    <name type="synonym">Bagrus yarrelli</name>
    <dbReference type="NCBI Taxonomy" id="175774"/>
    <lineage>
        <taxon>Eukaryota</taxon>
        <taxon>Metazoa</taxon>
        <taxon>Chordata</taxon>
        <taxon>Craniata</taxon>
        <taxon>Vertebrata</taxon>
        <taxon>Euteleostomi</taxon>
        <taxon>Actinopterygii</taxon>
        <taxon>Neopterygii</taxon>
        <taxon>Teleostei</taxon>
        <taxon>Ostariophysi</taxon>
        <taxon>Siluriformes</taxon>
        <taxon>Sisoridae</taxon>
        <taxon>Sisorinae</taxon>
        <taxon>Bagarius</taxon>
    </lineage>
</organism>
<comment type="subcellular location">
    <subcellularLocation>
        <location evidence="8">Nucleus</location>
    </subcellularLocation>
</comment>
<dbReference type="Proteomes" id="UP000319801">
    <property type="component" value="Unassembled WGS sequence"/>
</dbReference>
<keyword evidence="3" id="KW-0456">Lyase</keyword>
<dbReference type="GO" id="GO:0005634">
    <property type="term" value="C:nucleus"/>
    <property type="evidence" value="ECO:0007669"/>
    <property type="project" value="UniProtKB-SubCell"/>
</dbReference>
<dbReference type="SUPFAM" id="SSF55144">
    <property type="entry name" value="LigT-like"/>
    <property type="match status" value="1"/>
</dbReference>
<dbReference type="AlphaFoldDB" id="A0A556V0M5"/>
<keyword evidence="1 8" id="KW-0540">Nuclease</keyword>
<keyword evidence="11" id="KW-1185">Reference proteome</keyword>
<dbReference type="HAMAP" id="MF_03040">
    <property type="entry name" value="USB1"/>
    <property type="match status" value="1"/>
</dbReference>
<feature type="compositionally biased region" description="Polar residues" evidence="9">
    <location>
        <begin position="38"/>
        <end position="56"/>
    </location>
</feature>
<keyword evidence="2 8" id="KW-0378">Hydrolase</keyword>
<sequence length="282" mass="32356">MLVNYSSSSEDENEVVSNNRKRRKRNNNGKDESRKTQENVIQGSRNSAPGMNESSCQARLPLPASVMEMFRDSEEPQIDDSFQHGGRIRSFQHERGNWASYVYLQYKPEDVFLDMLDELRVCAEAHGITLTPAEEFHISLSQTVVLRHHWIQPFVQSLRSALATCRGFVCVADKLKVYSNHEKTRTFLGMEISTGHTQLLEVVKRVDKVMEEFDLSTYYEDPSFHLSLAWCVGDFTEKLQHACLAELQSLLDGHEDGISKIKLNCTELRCKTGNKFFLFPLQ</sequence>
<accession>A0A556V0M5</accession>
<evidence type="ECO:0000256" key="1">
    <source>
        <dbReference type="ARBA" id="ARBA00022722"/>
    </source>
</evidence>
<reference evidence="10 11" key="1">
    <citation type="journal article" date="2019" name="Genome Biol. Evol.">
        <title>Whole-Genome Sequencing of the Giant Devil Catfish, Bagarius yarrelli.</title>
        <authorList>
            <person name="Jiang W."/>
            <person name="Lv Y."/>
            <person name="Cheng L."/>
            <person name="Yang K."/>
            <person name="Chao B."/>
            <person name="Wang X."/>
            <person name="Li Y."/>
            <person name="Pan X."/>
            <person name="You X."/>
            <person name="Zhang Y."/>
            <person name="Yang J."/>
            <person name="Li J."/>
            <person name="Zhang X."/>
            <person name="Liu S."/>
            <person name="Sun C."/>
            <person name="Yang J."/>
            <person name="Shi Q."/>
        </authorList>
    </citation>
    <scope>NUCLEOTIDE SEQUENCE [LARGE SCALE GENOMIC DNA]</scope>
    <source>
        <strain evidence="10">JWS20170419001</strain>
        <tissue evidence="10">Muscle</tissue>
    </source>
</reference>
<gene>
    <name evidence="8" type="primary">USB1</name>
    <name evidence="10" type="ORF">Baya_11409</name>
</gene>
<evidence type="ECO:0000313" key="10">
    <source>
        <dbReference type="EMBL" id="TSQ92627.1"/>
    </source>
</evidence>
<dbReference type="FunFam" id="3.90.1140.10:FF:000002">
    <property type="entry name" value="U6 snRNA phosphodiesterase"/>
    <property type="match status" value="1"/>
</dbReference>
<dbReference type="GO" id="GO:0034477">
    <property type="term" value="P:U6 snRNA 3'-end processing"/>
    <property type="evidence" value="ECO:0007669"/>
    <property type="project" value="UniProtKB-UniRule"/>
</dbReference>
<evidence type="ECO:0000256" key="6">
    <source>
        <dbReference type="ARBA" id="ARBA00029305"/>
    </source>
</evidence>
<dbReference type="InterPro" id="IPR027521">
    <property type="entry name" value="Usb1"/>
</dbReference>
<dbReference type="InterPro" id="IPR009097">
    <property type="entry name" value="Cyclic_Pdiesterase"/>
</dbReference>
<keyword evidence="4 8" id="KW-0539">Nucleus</keyword>